<gene>
    <name evidence="3" type="ORF">RE431_01295</name>
</gene>
<evidence type="ECO:0000313" key="3">
    <source>
        <dbReference type="EMBL" id="MDR5589257.1"/>
    </source>
</evidence>
<dbReference type="PANTHER" id="PTHR33606">
    <property type="entry name" value="PROTEIN YCII"/>
    <property type="match status" value="1"/>
</dbReference>
<dbReference type="Gene3D" id="3.30.70.1060">
    <property type="entry name" value="Dimeric alpha+beta barrel"/>
    <property type="match status" value="1"/>
</dbReference>
<protein>
    <submittedName>
        <fullName evidence="3">YciI-like protein</fullName>
    </submittedName>
</protein>
<accession>A0ABU1ELL6</accession>
<dbReference type="NCBIfam" id="NF009508">
    <property type="entry name" value="PRK12866.1"/>
    <property type="match status" value="1"/>
</dbReference>
<organism evidence="3 4">
    <name type="scientific">Christiangramia sediminicola</name>
    <dbReference type="NCBI Taxonomy" id="3073267"/>
    <lineage>
        <taxon>Bacteria</taxon>
        <taxon>Pseudomonadati</taxon>
        <taxon>Bacteroidota</taxon>
        <taxon>Flavobacteriia</taxon>
        <taxon>Flavobacteriales</taxon>
        <taxon>Flavobacteriaceae</taxon>
        <taxon>Christiangramia</taxon>
    </lineage>
</organism>
<proteinExistence type="inferred from homology"/>
<reference evidence="4" key="1">
    <citation type="submission" date="2023-07" db="EMBL/GenBank/DDBJ databases">
        <title>Christiangramia sp. SM2212., a novel bacterium of the family Flavobacteriaceae isolated from the sea sediment.</title>
        <authorList>
            <person name="Wang J."/>
            <person name="Zhang X."/>
        </authorList>
    </citation>
    <scope>NUCLEOTIDE SEQUENCE [LARGE SCALE GENOMIC DNA]</scope>
    <source>
        <strain evidence="4">SM2212</strain>
    </source>
</reference>
<dbReference type="InterPro" id="IPR005545">
    <property type="entry name" value="YCII"/>
</dbReference>
<dbReference type="PANTHER" id="PTHR33606:SF3">
    <property type="entry name" value="PROTEIN YCII"/>
    <property type="match status" value="1"/>
</dbReference>
<dbReference type="SUPFAM" id="SSF54909">
    <property type="entry name" value="Dimeric alpha+beta barrel"/>
    <property type="match status" value="1"/>
</dbReference>
<evidence type="ECO:0000313" key="4">
    <source>
        <dbReference type="Proteomes" id="UP001257234"/>
    </source>
</evidence>
<dbReference type="Pfam" id="PF03795">
    <property type="entry name" value="YCII"/>
    <property type="match status" value="1"/>
</dbReference>
<comment type="caution">
    <text evidence="3">The sequence shown here is derived from an EMBL/GenBank/DDBJ whole genome shotgun (WGS) entry which is preliminary data.</text>
</comment>
<comment type="similarity">
    <text evidence="1">Belongs to the YciI family.</text>
</comment>
<sequence length="96" mass="11034">MNYYMLIYKLAENYLKDRGQYRSEHLEMAKRATEIGELILGGAMDDPADEAILIFRGETDKAAKAFAENDPYLKNGLIKEWKVRKWNAVIGSKFEG</sequence>
<evidence type="ECO:0000256" key="1">
    <source>
        <dbReference type="ARBA" id="ARBA00007689"/>
    </source>
</evidence>
<dbReference type="RefSeq" id="WP_309560153.1">
    <property type="nucleotide sequence ID" value="NZ_JAVJIU010000001.1"/>
</dbReference>
<name>A0ABU1ELL6_9FLAO</name>
<dbReference type="EMBL" id="JAVJIU010000001">
    <property type="protein sequence ID" value="MDR5589257.1"/>
    <property type="molecule type" value="Genomic_DNA"/>
</dbReference>
<dbReference type="Proteomes" id="UP001257234">
    <property type="component" value="Unassembled WGS sequence"/>
</dbReference>
<evidence type="ECO:0000259" key="2">
    <source>
        <dbReference type="Pfam" id="PF03795"/>
    </source>
</evidence>
<feature type="domain" description="YCII-related" evidence="2">
    <location>
        <begin position="2"/>
        <end position="87"/>
    </location>
</feature>
<dbReference type="InterPro" id="IPR051807">
    <property type="entry name" value="Sec-metab_biosynth-assoc"/>
</dbReference>
<dbReference type="InterPro" id="IPR011008">
    <property type="entry name" value="Dimeric_a/b-barrel"/>
</dbReference>
<keyword evidence="4" id="KW-1185">Reference proteome</keyword>